<protein>
    <submittedName>
        <fullName evidence="5">DegT/DnrJ/EryC1/StrS aminotransferase family protein</fullName>
    </submittedName>
</protein>
<name>A0A968KU21_9SPIO</name>
<evidence type="ECO:0000256" key="3">
    <source>
        <dbReference type="PIRSR" id="PIRSR000390-2"/>
    </source>
</evidence>
<dbReference type="GO" id="GO:0008483">
    <property type="term" value="F:transaminase activity"/>
    <property type="evidence" value="ECO:0007669"/>
    <property type="project" value="UniProtKB-KW"/>
</dbReference>
<sequence>MTKVPFSPPEITEEDILAVSDVLRSGWITTGAQAKQFERELSDWMSGARVAVLNSATAGMEITLRLLGIGAGDEVITSVYTYAATVNVIRHVGATPILVDIAHDGYNLDITAVDRAITPKTKAIIAVDIGGYPCDYDALYRVIEAHRASFSGLPKSRLFNHADRITLIADAAHSLGAQYYGRKSGSLADFSAFSFHAVKNLTTAEGGALSFHSLFGVDAETIYREVMLWSLHGQNKDALAKAQGNGWEYDILFSGYKCNMPDIMAALGRSQLGRYAQTLSRRKTLYQSYRQMLPSPISLPAWDEADEYQSSYHLALVCLPIKDIQERNRIITQMAEAGIVCNVHFKPLHLMTAFNDLGRDNDFLQAMQRYQQVMSLPLFNTMSEEQLSYVGENLAQIVKNLR</sequence>
<dbReference type="InterPro" id="IPR000653">
    <property type="entry name" value="DegT/StrS_aminotransferase"/>
</dbReference>
<comment type="similarity">
    <text evidence="1 4">Belongs to the DegT/DnrJ/EryC1 family.</text>
</comment>
<dbReference type="PIRSF" id="PIRSF000390">
    <property type="entry name" value="PLP_StrS"/>
    <property type="match status" value="1"/>
</dbReference>
<keyword evidence="5" id="KW-0808">Transferase</keyword>
<comment type="caution">
    <text evidence="5">The sequence shown here is derived from an EMBL/GenBank/DDBJ whole genome shotgun (WGS) entry which is preliminary data.</text>
</comment>
<dbReference type="Gene3D" id="3.40.640.10">
    <property type="entry name" value="Type I PLP-dependent aspartate aminotransferase-like (Major domain)"/>
    <property type="match status" value="1"/>
</dbReference>
<evidence type="ECO:0000256" key="2">
    <source>
        <dbReference type="PIRSR" id="PIRSR000390-1"/>
    </source>
</evidence>
<evidence type="ECO:0000313" key="5">
    <source>
        <dbReference type="EMBL" id="NIZ68720.1"/>
    </source>
</evidence>
<dbReference type="InterPro" id="IPR015422">
    <property type="entry name" value="PyrdxlP-dep_Trfase_small"/>
</dbReference>
<dbReference type="GO" id="GO:0030170">
    <property type="term" value="F:pyridoxal phosphate binding"/>
    <property type="evidence" value="ECO:0007669"/>
    <property type="project" value="TreeGrafter"/>
</dbReference>
<evidence type="ECO:0000256" key="4">
    <source>
        <dbReference type="RuleBase" id="RU004508"/>
    </source>
</evidence>
<dbReference type="InterPro" id="IPR015424">
    <property type="entry name" value="PyrdxlP-dep_Trfase"/>
</dbReference>
<dbReference type="EMBL" id="JAATLM010000001">
    <property type="protein sequence ID" value="NIZ68720.1"/>
    <property type="molecule type" value="Genomic_DNA"/>
</dbReference>
<dbReference type="PANTHER" id="PTHR30244:SF34">
    <property type="entry name" value="DTDP-4-AMINO-4,6-DIDEOXYGALACTOSE TRANSAMINASE"/>
    <property type="match status" value="1"/>
</dbReference>
<reference evidence="5" key="1">
    <citation type="submission" date="2020-03" db="EMBL/GenBank/DDBJ databases">
        <title>Spirochaetal bacteria isolated from arthropods constitute a novel genus Entomospira genus novum within the order Spirochaetales.</title>
        <authorList>
            <person name="Grana-Miraglia L."/>
            <person name="Sikutova S."/>
            <person name="Fingerle V."/>
            <person name="Sing A."/>
            <person name="Castillo-Ramirez S."/>
            <person name="Margos G."/>
            <person name="Rudolf I."/>
        </authorList>
    </citation>
    <scope>NUCLEOTIDE SEQUENCE</scope>
    <source>
        <strain evidence="5">BR149</strain>
    </source>
</reference>
<dbReference type="Gene3D" id="3.90.1150.10">
    <property type="entry name" value="Aspartate Aminotransferase, domain 1"/>
    <property type="match status" value="1"/>
</dbReference>
<dbReference type="SUPFAM" id="SSF53383">
    <property type="entry name" value="PLP-dependent transferases"/>
    <property type="match status" value="1"/>
</dbReference>
<dbReference type="AlphaFoldDB" id="A0A968KU21"/>
<organism evidence="5 6">
    <name type="scientific">Entomospira culicis</name>
    <dbReference type="NCBI Taxonomy" id="2719989"/>
    <lineage>
        <taxon>Bacteria</taxon>
        <taxon>Pseudomonadati</taxon>
        <taxon>Spirochaetota</taxon>
        <taxon>Spirochaetia</taxon>
        <taxon>Spirochaetales</taxon>
        <taxon>Spirochaetaceae</taxon>
        <taxon>Entomospira</taxon>
    </lineage>
</organism>
<gene>
    <name evidence="5" type="ORF">HCT48_00585</name>
</gene>
<dbReference type="Proteomes" id="UP000778951">
    <property type="component" value="Unassembled WGS sequence"/>
</dbReference>
<evidence type="ECO:0000256" key="1">
    <source>
        <dbReference type="ARBA" id="ARBA00037999"/>
    </source>
</evidence>
<feature type="modified residue" description="N6-(pyridoxal phosphate)lysine" evidence="3">
    <location>
        <position position="199"/>
    </location>
</feature>
<keyword evidence="5" id="KW-0032">Aminotransferase</keyword>
<keyword evidence="3 4" id="KW-0663">Pyridoxal phosphate</keyword>
<evidence type="ECO:0000313" key="6">
    <source>
        <dbReference type="Proteomes" id="UP000778951"/>
    </source>
</evidence>
<feature type="active site" description="Proton acceptor" evidence="2">
    <location>
        <position position="199"/>
    </location>
</feature>
<dbReference type="GO" id="GO:0000271">
    <property type="term" value="P:polysaccharide biosynthetic process"/>
    <property type="evidence" value="ECO:0007669"/>
    <property type="project" value="TreeGrafter"/>
</dbReference>
<dbReference type="InterPro" id="IPR015421">
    <property type="entry name" value="PyrdxlP-dep_Trfase_major"/>
</dbReference>
<accession>A0A968KU21</accession>
<dbReference type="Pfam" id="PF01041">
    <property type="entry name" value="DegT_DnrJ_EryC1"/>
    <property type="match status" value="1"/>
</dbReference>
<keyword evidence="6" id="KW-1185">Reference proteome</keyword>
<proteinExistence type="inferred from homology"/>
<dbReference type="CDD" id="cd00616">
    <property type="entry name" value="AHBA_syn"/>
    <property type="match status" value="1"/>
</dbReference>
<dbReference type="PANTHER" id="PTHR30244">
    <property type="entry name" value="TRANSAMINASE"/>
    <property type="match status" value="1"/>
</dbReference>